<dbReference type="Gene3D" id="3.40.50.300">
    <property type="entry name" value="P-loop containing nucleotide triphosphate hydrolases"/>
    <property type="match status" value="1"/>
</dbReference>
<evidence type="ECO:0000313" key="7">
    <source>
        <dbReference type="Proteomes" id="UP000092971"/>
    </source>
</evidence>
<evidence type="ECO:0000256" key="3">
    <source>
        <dbReference type="ARBA" id="ARBA00013368"/>
    </source>
</evidence>
<gene>
    <name evidence="6" type="ORF">CSTERTH_00960</name>
</gene>
<dbReference type="PANTHER" id="PTHR32114:SF2">
    <property type="entry name" value="ABC TRANSPORTER ABCH.3"/>
    <property type="match status" value="1"/>
</dbReference>
<feature type="domain" description="Rad50/SbcC-type AAA" evidence="5">
    <location>
        <begin position="5"/>
        <end position="308"/>
    </location>
</feature>
<dbReference type="SUPFAM" id="SSF52540">
    <property type="entry name" value="P-loop containing nucleoside triphosphate hydrolases"/>
    <property type="match status" value="1"/>
</dbReference>
<dbReference type="InterPro" id="IPR038729">
    <property type="entry name" value="Rad50/SbcC_AAA"/>
</dbReference>
<name>A0A1B1YA96_THEST</name>
<evidence type="ECO:0000256" key="4">
    <source>
        <dbReference type="SAM" id="Coils"/>
    </source>
</evidence>
<evidence type="ECO:0000259" key="5">
    <source>
        <dbReference type="Pfam" id="PF13476"/>
    </source>
</evidence>
<evidence type="ECO:0000256" key="2">
    <source>
        <dbReference type="ARBA" id="ARBA00011322"/>
    </source>
</evidence>
<sequence>MKILSLKLRNFKGIRSFEIDTQGKDVNVFGDNGTGKTTLADAFMWLLFDKDSNNRKDFQIKTLKPDGEPEHGLEHSVEAALELEDGSQLILKKVFQEKWTKKRGSATAEFTGHTTDYFVDGVPVQKKEYDAKIAEIADEEIFRLLTDPRYFNEVLHWQKRRELLLEVCGDVSDAEVIATNAELSRLSDFLGNRTIEQHRRVIQARRTEINKELEKIPVRIDEVKLGLPDVSDITNPGKLQNDIDILRERLKAKQEELAQAKAGGRVAEKTKQLRMLEAEILELEKQCRAKYETEIQEKRESLKSVQEEYFELMAAISGMEKSLELRHEELASIDNKITTLRAKWHEENNKQFEFKQNDICPACGQKLPEEKLQEARGRALAEFNRQKAEKLEAISADGKQLKAHADAIRTEIEQLSTKIAEARKELQSREIVVERLKDTIQNLEQKLKYATANDDTFKAKYIEKFNLEKEIAALQENNTEIIAAIQKEIDEITASIAALEQAKARLQAREAGMRRIEELKEQERKLAAEYEELEQQLYLTEEFVRTKVRMLEDKINSKFKLARFKLFNTLVNGGIEECCETTFQGVPYSNLNNGARLNIGLDIINTLAEHFGFAPVVFIDNAESVTNILPTKGQQIRLIVSANDKKLRVEVMQNDSSK</sequence>
<dbReference type="Gene3D" id="1.10.287.1490">
    <property type="match status" value="2"/>
</dbReference>
<protein>
    <recommendedName>
        <fullName evidence="3">Nuclease SbcCD subunit C</fullName>
    </recommendedName>
</protein>
<reference evidence="6 7" key="1">
    <citation type="submission" date="2016-02" db="EMBL/GenBank/DDBJ databases">
        <title>Comparison of Clostridium stercorarium subspecies using comparative genomics and transcriptomics.</title>
        <authorList>
            <person name="Schellenberg J."/>
            <person name="Thallinger G."/>
            <person name="Levin D.B."/>
            <person name="Zhang X."/>
            <person name="Alvare G."/>
            <person name="Fristensky B."/>
            <person name="Sparling R."/>
        </authorList>
    </citation>
    <scope>NUCLEOTIDE SEQUENCE [LARGE SCALE GENOMIC DNA]</scope>
    <source>
        <strain evidence="6 7">DSM 2910</strain>
    </source>
</reference>
<comment type="similarity">
    <text evidence="1">Belongs to the SMC family. SbcC subfamily.</text>
</comment>
<evidence type="ECO:0000313" key="6">
    <source>
        <dbReference type="EMBL" id="ANW97700.1"/>
    </source>
</evidence>
<keyword evidence="4" id="KW-0175">Coiled coil</keyword>
<dbReference type="EMBL" id="CP014672">
    <property type="protein sequence ID" value="ANW97700.1"/>
    <property type="molecule type" value="Genomic_DNA"/>
</dbReference>
<dbReference type="RefSeq" id="WP_065821243.1">
    <property type="nucleotide sequence ID" value="NZ_CP014672.1"/>
</dbReference>
<dbReference type="AlphaFoldDB" id="A0A1B1YA96"/>
<dbReference type="GO" id="GO:0006302">
    <property type="term" value="P:double-strand break repair"/>
    <property type="evidence" value="ECO:0007669"/>
    <property type="project" value="InterPro"/>
</dbReference>
<dbReference type="GO" id="GO:0016887">
    <property type="term" value="F:ATP hydrolysis activity"/>
    <property type="evidence" value="ECO:0007669"/>
    <property type="project" value="InterPro"/>
</dbReference>
<dbReference type="PANTHER" id="PTHR32114">
    <property type="entry name" value="ABC TRANSPORTER ABCH.3"/>
    <property type="match status" value="1"/>
</dbReference>
<dbReference type="InterPro" id="IPR027417">
    <property type="entry name" value="P-loop_NTPase"/>
</dbReference>
<dbReference type="OrthoDB" id="1698838at2"/>
<feature type="coiled-coil region" evidence="4">
    <location>
        <begin position="243"/>
        <end position="315"/>
    </location>
</feature>
<feature type="coiled-coil region" evidence="4">
    <location>
        <begin position="405"/>
        <end position="536"/>
    </location>
</feature>
<accession>A0A1B1YA96</accession>
<dbReference type="Pfam" id="PF13476">
    <property type="entry name" value="AAA_23"/>
    <property type="match status" value="1"/>
</dbReference>
<comment type="subunit">
    <text evidence="2">Heterodimer of SbcC and SbcD.</text>
</comment>
<dbReference type="Proteomes" id="UP000092971">
    <property type="component" value="Chromosome"/>
</dbReference>
<proteinExistence type="inferred from homology"/>
<evidence type="ECO:0000256" key="1">
    <source>
        <dbReference type="ARBA" id="ARBA00006930"/>
    </source>
</evidence>
<organism evidence="6 7">
    <name type="scientific">Thermoclostridium stercorarium subsp. thermolacticum DSM 2910</name>
    <dbReference type="NCBI Taxonomy" id="1121336"/>
    <lineage>
        <taxon>Bacteria</taxon>
        <taxon>Bacillati</taxon>
        <taxon>Bacillota</taxon>
        <taxon>Clostridia</taxon>
        <taxon>Eubacteriales</taxon>
        <taxon>Oscillospiraceae</taxon>
        <taxon>Thermoclostridium</taxon>
    </lineage>
</organism>